<dbReference type="InterPro" id="IPR004628">
    <property type="entry name" value="Man_deHydtase"/>
</dbReference>
<evidence type="ECO:0000256" key="5">
    <source>
        <dbReference type="ARBA" id="ARBA00012927"/>
    </source>
</evidence>
<dbReference type="Proteomes" id="UP001290861">
    <property type="component" value="Unassembled WGS sequence"/>
</dbReference>
<dbReference type="HAMAP" id="MF_00106">
    <property type="entry name" value="UxuA"/>
    <property type="match status" value="1"/>
</dbReference>
<comment type="similarity">
    <text evidence="4 9">Belongs to the mannonate dehydratase family.</text>
</comment>
<dbReference type="PIRSF" id="PIRSF016049">
    <property type="entry name" value="Man_dehyd"/>
    <property type="match status" value="1"/>
</dbReference>
<keyword evidence="8 9" id="KW-0456">Lyase</keyword>
<evidence type="ECO:0000256" key="1">
    <source>
        <dbReference type="ARBA" id="ARBA00001794"/>
    </source>
</evidence>
<dbReference type="NCBIfam" id="NF003027">
    <property type="entry name" value="PRK03906.1"/>
    <property type="match status" value="1"/>
</dbReference>
<dbReference type="Gene3D" id="3.20.20.150">
    <property type="entry name" value="Divalent-metal-dependent TIM barrel enzymes"/>
    <property type="match status" value="1"/>
</dbReference>
<protein>
    <recommendedName>
        <fullName evidence="5 9">Mannonate dehydratase</fullName>
        <ecNumber evidence="5 9">4.2.1.8</ecNumber>
    </recommendedName>
    <alternativeName>
        <fullName evidence="9">D-mannonate hydro-lyase</fullName>
    </alternativeName>
</protein>
<evidence type="ECO:0000313" key="11">
    <source>
        <dbReference type="Proteomes" id="UP001290861"/>
    </source>
</evidence>
<sequence length="395" mass="44867">MILLQESMRWFGPGDPVSLHDIRQCGCTGVMSSLHHIEYGELWSREEIATRKAEIEAEKLTWRAVESVPVSEAIKTRTGNFEHHIENYKQTIRNLGAESINTIIYNFMPVLDWTRTDMAYTLPDGTQTLLYDPVMFAVFDIHLLQRPGAEKAFSSRIREKAAAFIDSMSKAEKQTFEKTIIDVFPGMDFSFTLDDIRAMLSTYKQIDRFQLLEHLKQFLQEVIPVCEENGVRMAIHPDDPPFPVLGLPRIVSTESDLKNITDLIDSPANGICFCTGSLSPREDNDLPGMVQRLGHRINAFHFRSTQRNPDGSFYEANHLEGSVNMPAVVKAALQEMQKRKNAGREDWQLTFRPDHGRTMLDDLKKPPLKTPGYTCIGRLRGLAEIRGLQLGLQST</sequence>
<keyword evidence="6 9" id="KW-0408">Iron</keyword>
<comment type="cofactor">
    <cofactor evidence="9">
        <name>Fe(2+)</name>
        <dbReference type="ChEBI" id="CHEBI:29033"/>
    </cofactor>
    <cofactor evidence="9">
        <name>Mn(2+)</name>
        <dbReference type="ChEBI" id="CHEBI:29035"/>
    </cofactor>
</comment>
<dbReference type="RefSeq" id="WP_322610315.1">
    <property type="nucleotide sequence ID" value="NZ_JARVCO010000012.1"/>
</dbReference>
<dbReference type="PANTHER" id="PTHR30387:SF2">
    <property type="entry name" value="MANNONATE DEHYDRATASE"/>
    <property type="match status" value="1"/>
</dbReference>
<organism evidence="10 11">
    <name type="scientific">Pontiella agarivorans</name>
    <dbReference type="NCBI Taxonomy" id="3038953"/>
    <lineage>
        <taxon>Bacteria</taxon>
        <taxon>Pseudomonadati</taxon>
        <taxon>Kiritimatiellota</taxon>
        <taxon>Kiritimatiellia</taxon>
        <taxon>Kiritimatiellales</taxon>
        <taxon>Pontiellaceae</taxon>
        <taxon>Pontiella</taxon>
    </lineage>
</organism>
<comment type="catalytic activity">
    <reaction evidence="1 9">
        <text>D-mannonate = 2-dehydro-3-deoxy-D-gluconate + H2O</text>
        <dbReference type="Rhea" id="RHEA:20097"/>
        <dbReference type="ChEBI" id="CHEBI:15377"/>
        <dbReference type="ChEBI" id="CHEBI:17767"/>
        <dbReference type="ChEBI" id="CHEBI:57990"/>
        <dbReference type="EC" id="4.2.1.8"/>
    </reaction>
</comment>
<evidence type="ECO:0000256" key="2">
    <source>
        <dbReference type="ARBA" id="ARBA00002713"/>
    </source>
</evidence>
<evidence type="ECO:0000256" key="3">
    <source>
        <dbReference type="ARBA" id="ARBA00004892"/>
    </source>
</evidence>
<dbReference type="SUPFAM" id="SSF51658">
    <property type="entry name" value="Xylose isomerase-like"/>
    <property type="match status" value="1"/>
</dbReference>
<evidence type="ECO:0000256" key="4">
    <source>
        <dbReference type="ARBA" id="ARBA00007389"/>
    </source>
</evidence>
<comment type="function">
    <text evidence="2 9">Catalyzes the dehydration of D-mannonate.</text>
</comment>
<dbReference type="GO" id="GO:0008927">
    <property type="term" value="F:mannonate dehydratase activity"/>
    <property type="evidence" value="ECO:0007669"/>
    <property type="project" value="UniProtKB-EC"/>
</dbReference>
<gene>
    <name evidence="9 10" type="primary">uxuA</name>
    <name evidence="10" type="ORF">P9H32_18080</name>
</gene>
<evidence type="ECO:0000256" key="9">
    <source>
        <dbReference type="HAMAP-Rule" id="MF_00106"/>
    </source>
</evidence>
<comment type="pathway">
    <text evidence="3 9">Carbohydrate metabolism; pentose and glucuronate interconversion.</text>
</comment>
<evidence type="ECO:0000256" key="7">
    <source>
        <dbReference type="ARBA" id="ARBA00023211"/>
    </source>
</evidence>
<reference evidence="10 11" key="1">
    <citation type="journal article" date="2024" name="Appl. Environ. Microbiol.">
        <title>Pontiella agarivorans sp. nov., a novel marine anaerobic bacterium capable of degrading macroalgal polysaccharides and fixing nitrogen.</title>
        <authorList>
            <person name="Liu N."/>
            <person name="Kivenson V."/>
            <person name="Peng X."/>
            <person name="Cui Z."/>
            <person name="Lankiewicz T.S."/>
            <person name="Gosselin K.M."/>
            <person name="English C.J."/>
            <person name="Blair E.M."/>
            <person name="O'Malley M.A."/>
            <person name="Valentine D.L."/>
        </authorList>
    </citation>
    <scope>NUCLEOTIDE SEQUENCE [LARGE SCALE GENOMIC DNA]</scope>
    <source>
        <strain evidence="10 11">NLcol2</strain>
    </source>
</reference>
<dbReference type="PANTHER" id="PTHR30387">
    <property type="entry name" value="MANNONATE DEHYDRATASE"/>
    <property type="match status" value="1"/>
</dbReference>
<proteinExistence type="inferred from homology"/>
<keyword evidence="11" id="KW-1185">Reference proteome</keyword>
<dbReference type="EC" id="4.2.1.8" evidence="5 9"/>
<accession>A0ABU5N2C9</accession>
<dbReference type="InterPro" id="IPR036237">
    <property type="entry name" value="Xyl_isomerase-like_sf"/>
</dbReference>
<comment type="caution">
    <text evidence="10">The sequence shown here is derived from an EMBL/GenBank/DDBJ whole genome shotgun (WGS) entry which is preliminary data.</text>
</comment>
<dbReference type="Pfam" id="PF03786">
    <property type="entry name" value="UxuA"/>
    <property type="match status" value="1"/>
</dbReference>
<keyword evidence="7 9" id="KW-0464">Manganese</keyword>
<dbReference type="NCBIfam" id="TIGR00695">
    <property type="entry name" value="uxuA"/>
    <property type="match status" value="1"/>
</dbReference>
<evidence type="ECO:0000256" key="8">
    <source>
        <dbReference type="ARBA" id="ARBA00023239"/>
    </source>
</evidence>
<dbReference type="EMBL" id="JARVCO010000012">
    <property type="protein sequence ID" value="MDZ8120541.1"/>
    <property type="molecule type" value="Genomic_DNA"/>
</dbReference>
<evidence type="ECO:0000256" key="6">
    <source>
        <dbReference type="ARBA" id="ARBA00023004"/>
    </source>
</evidence>
<evidence type="ECO:0000313" key="10">
    <source>
        <dbReference type="EMBL" id="MDZ8120541.1"/>
    </source>
</evidence>
<name>A0ABU5N2C9_9BACT</name>